<sequence length="216" mass="24603">MPPGEENGSAPPVRAGDRIGALSDDILHHLLSFLPVQSAVRTCVLARRWCHLWRSTTGLRIVGVQKQGPVQDLVKFLHHMLILRERSVLDTVEVEFSEFLKDDVPYVNLWTRFAVQWGVRALTVQINHREHLYLDGLPLFSRRMRTLHNDGLGLQESFLDFSSCPALEDLKMKFCEINVHKISSRSLKRLSIILLPVRPELPGPCLYSVPHLSGTR</sequence>
<organism evidence="1 2">
    <name type="scientific">Avena sativa</name>
    <name type="common">Oat</name>
    <dbReference type="NCBI Taxonomy" id="4498"/>
    <lineage>
        <taxon>Eukaryota</taxon>
        <taxon>Viridiplantae</taxon>
        <taxon>Streptophyta</taxon>
        <taxon>Embryophyta</taxon>
        <taxon>Tracheophyta</taxon>
        <taxon>Spermatophyta</taxon>
        <taxon>Magnoliopsida</taxon>
        <taxon>Liliopsida</taxon>
        <taxon>Poales</taxon>
        <taxon>Poaceae</taxon>
        <taxon>BOP clade</taxon>
        <taxon>Pooideae</taxon>
        <taxon>Poodae</taxon>
        <taxon>Poeae</taxon>
        <taxon>Poeae Chloroplast Group 1 (Aveneae type)</taxon>
        <taxon>Aveninae</taxon>
        <taxon>Avena</taxon>
    </lineage>
</organism>
<keyword evidence="2" id="KW-1185">Reference proteome</keyword>
<dbReference type="Proteomes" id="UP001732700">
    <property type="component" value="Chromosome 4C"/>
</dbReference>
<name>A0ACD5WZ32_AVESA</name>
<dbReference type="EnsemblPlants" id="AVESA.00010b.r2.4CG1289330.1">
    <property type="protein sequence ID" value="AVESA.00010b.r2.4CG1289330.1.CDS.1"/>
    <property type="gene ID" value="AVESA.00010b.r2.4CG1289330"/>
</dbReference>
<evidence type="ECO:0000313" key="2">
    <source>
        <dbReference type="Proteomes" id="UP001732700"/>
    </source>
</evidence>
<protein>
    <submittedName>
        <fullName evidence="1">Uncharacterized protein</fullName>
    </submittedName>
</protein>
<reference evidence="1" key="2">
    <citation type="submission" date="2025-09" db="UniProtKB">
        <authorList>
            <consortium name="EnsemblPlants"/>
        </authorList>
    </citation>
    <scope>IDENTIFICATION</scope>
</reference>
<reference evidence="1" key="1">
    <citation type="submission" date="2021-05" db="EMBL/GenBank/DDBJ databases">
        <authorList>
            <person name="Scholz U."/>
            <person name="Mascher M."/>
            <person name="Fiebig A."/>
        </authorList>
    </citation>
    <scope>NUCLEOTIDE SEQUENCE [LARGE SCALE GENOMIC DNA]</scope>
</reference>
<proteinExistence type="predicted"/>
<accession>A0ACD5WZ32</accession>
<evidence type="ECO:0000313" key="1">
    <source>
        <dbReference type="EnsemblPlants" id="AVESA.00010b.r2.4CG1289330.1.CDS.1"/>
    </source>
</evidence>